<organism evidence="1 2">
    <name type="scientific">Globisporangium ultimum (strain ATCC 200006 / CBS 805.95 / DAOM BR144)</name>
    <name type="common">Pythium ultimum</name>
    <dbReference type="NCBI Taxonomy" id="431595"/>
    <lineage>
        <taxon>Eukaryota</taxon>
        <taxon>Sar</taxon>
        <taxon>Stramenopiles</taxon>
        <taxon>Oomycota</taxon>
        <taxon>Peronosporomycetes</taxon>
        <taxon>Pythiales</taxon>
        <taxon>Pythiaceae</taxon>
        <taxon>Globisporangium</taxon>
    </lineage>
</organism>
<keyword evidence="2" id="KW-1185">Reference proteome</keyword>
<dbReference type="InParanoid" id="K3X5N6"/>
<reference evidence="1" key="3">
    <citation type="submission" date="2015-02" db="UniProtKB">
        <authorList>
            <consortium name="EnsemblProtists"/>
        </authorList>
    </citation>
    <scope>IDENTIFICATION</scope>
    <source>
        <strain evidence="1">DAOM BR144</strain>
    </source>
</reference>
<reference evidence="2" key="2">
    <citation type="submission" date="2010-04" db="EMBL/GenBank/DDBJ databases">
        <authorList>
            <person name="Buell R."/>
            <person name="Hamilton J."/>
            <person name="Hostetler J."/>
        </authorList>
    </citation>
    <scope>NUCLEOTIDE SEQUENCE [LARGE SCALE GENOMIC DNA]</scope>
    <source>
        <strain evidence="2">DAOM:BR144</strain>
    </source>
</reference>
<dbReference type="Proteomes" id="UP000019132">
    <property type="component" value="Unassembled WGS sequence"/>
</dbReference>
<proteinExistence type="predicted"/>
<accession>K3X5N6</accession>
<dbReference type="EMBL" id="GL376612">
    <property type="status" value="NOT_ANNOTATED_CDS"/>
    <property type="molecule type" value="Genomic_DNA"/>
</dbReference>
<dbReference type="VEuPathDB" id="FungiDB:PYU1_G012509"/>
<dbReference type="EnsemblProtists" id="PYU1_T012535">
    <property type="protein sequence ID" value="PYU1_T012535"/>
    <property type="gene ID" value="PYU1_G012509"/>
</dbReference>
<sequence length="191" mass="21559">AAINALIRRKVEKENAKTNHGIGKKRKNRDLDTTVPYSSLSWSDIEPILRMESCTPNSSTIADDDVKSLHTRIAKLREYYGEVHTGKGVKRLMFIAAVIETVCRLLGDVKILVEEDVHGNNVYVHGRFEFVLKRRDKRISIVGAKRDDIEQGMAQNVTDLEALSDVEGLDVAYGIVTNYLEWIFIIDDDVA</sequence>
<dbReference type="AlphaFoldDB" id="K3X5N6"/>
<evidence type="ECO:0000313" key="2">
    <source>
        <dbReference type="Proteomes" id="UP000019132"/>
    </source>
</evidence>
<evidence type="ECO:0000313" key="1">
    <source>
        <dbReference type="EnsemblProtists" id="PYU1_T012535"/>
    </source>
</evidence>
<dbReference type="eggNOG" id="ENOG502SKAK">
    <property type="taxonomic scope" value="Eukaryota"/>
</dbReference>
<dbReference type="HOGENOM" id="CLU_1425011_0_0_1"/>
<reference evidence="2" key="1">
    <citation type="journal article" date="2010" name="Genome Biol.">
        <title>Genome sequence of the necrotrophic plant pathogen Pythium ultimum reveals original pathogenicity mechanisms and effector repertoire.</title>
        <authorList>
            <person name="Levesque C.A."/>
            <person name="Brouwer H."/>
            <person name="Cano L."/>
            <person name="Hamilton J.P."/>
            <person name="Holt C."/>
            <person name="Huitema E."/>
            <person name="Raffaele S."/>
            <person name="Robideau G.P."/>
            <person name="Thines M."/>
            <person name="Win J."/>
            <person name="Zerillo M.M."/>
            <person name="Beakes G.W."/>
            <person name="Boore J.L."/>
            <person name="Busam D."/>
            <person name="Dumas B."/>
            <person name="Ferriera S."/>
            <person name="Fuerstenberg S.I."/>
            <person name="Gachon C.M."/>
            <person name="Gaulin E."/>
            <person name="Govers F."/>
            <person name="Grenville-Briggs L."/>
            <person name="Horner N."/>
            <person name="Hostetler J."/>
            <person name="Jiang R.H."/>
            <person name="Johnson J."/>
            <person name="Krajaejun T."/>
            <person name="Lin H."/>
            <person name="Meijer H.J."/>
            <person name="Moore B."/>
            <person name="Morris P."/>
            <person name="Phuntmart V."/>
            <person name="Puiu D."/>
            <person name="Shetty J."/>
            <person name="Stajich J.E."/>
            <person name="Tripathy S."/>
            <person name="Wawra S."/>
            <person name="van West P."/>
            <person name="Whitty B.R."/>
            <person name="Coutinho P.M."/>
            <person name="Henrissat B."/>
            <person name="Martin F."/>
            <person name="Thomas P.D."/>
            <person name="Tyler B.M."/>
            <person name="De Vries R.P."/>
            <person name="Kamoun S."/>
            <person name="Yandell M."/>
            <person name="Tisserat N."/>
            <person name="Buell C.R."/>
        </authorList>
    </citation>
    <scope>NUCLEOTIDE SEQUENCE</scope>
    <source>
        <strain evidence="2">DAOM:BR144</strain>
    </source>
</reference>
<dbReference type="OMA" id="RMESCTP"/>
<protein>
    <submittedName>
        <fullName evidence="1">Uncharacterized protein</fullName>
    </submittedName>
</protein>
<name>K3X5N6_GLOUD</name>